<gene>
    <name evidence="2" type="ORF">SS37A_13980</name>
</gene>
<dbReference type="PANTHER" id="PTHR43657">
    <property type="entry name" value="TRYPTOPHAN RNA-BINDING ATTENUATOR PROTEIN-LIKE PROTEIN"/>
    <property type="match status" value="1"/>
</dbReference>
<dbReference type="PANTHER" id="PTHR43657:SF1">
    <property type="entry name" value="ALTERED INHERITANCE OF MITOCHONDRIA PROTEIN 24, MITOCHONDRIAL"/>
    <property type="match status" value="1"/>
</dbReference>
<sequence length="316" mass="32611">MSAGDNETSFLGQGIQGGGSFLGGGGLTQWSAAEPALQAGEGLAFEIKGHELQFLEAELRPGEAMIAEAGQMMFKDAAVSMETIFGDGSEQNTGFFGKLLGGAKRVLSGATLFMTRFANVSGGPARVAFSAPYPGKILALRPDRYGGELFCQRETFLAAAQGVKIDVAFQKKIMTGLFGGEGFIMQRLAGQDWVFVHAGGMVVERELAPGEEIHVDAGCLVAQTATVSFDVVPVGGIKSMIFGGEGFFFARLIGPGHVWLQSMPVSRLAGQILSRAPAHAEVGVGHSWGGGSGGSSGDSSSFGSWGDSSGSGGDDA</sequence>
<evidence type="ECO:0000313" key="2">
    <source>
        <dbReference type="EMBL" id="BDV33869.1"/>
    </source>
</evidence>
<protein>
    <recommendedName>
        <fullName evidence="4">TIGR00266 family protein</fullName>
    </recommendedName>
</protein>
<dbReference type="SUPFAM" id="SSF51219">
    <property type="entry name" value="TRAP-like"/>
    <property type="match status" value="1"/>
</dbReference>
<evidence type="ECO:0008006" key="4">
    <source>
        <dbReference type="Google" id="ProtNLM"/>
    </source>
</evidence>
<proteinExistence type="predicted"/>
<feature type="compositionally biased region" description="Gly residues" evidence="1">
    <location>
        <begin position="286"/>
        <end position="296"/>
    </location>
</feature>
<feature type="region of interest" description="Disordered" evidence="1">
    <location>
        <begin position="284"/>
        <end position="316"/>
    </location>
</feature>
<reference evidence="2 3" key="1">
    <citation type="journal article" date="2023" name="Int. J. Syst. Evol. Microbiol.">
        <title>Methylocystis iwaonis sp. nov., a type II methane-oxidizing bacterium from surface soil of a rice paddy field in Japan, and emended description of the genus Methylocystis (ex Whittenbury et al. 1970) Bowman et al. 1993.</title>
        <authorList>
            <person name="Kaise H."/>
            <person name="Sawadogo J.B."/>
            <person name="Alam M.S."/>
            <person name="Ueno C."/>
            <person name="Dianou D."/>
            <person name="Shinjo R."/>
            <person name="Asakawa S."/>
        </authorList>
    </citation>
    <scope>NUCLEOTIDE SEQUENCE [LARGE SCALE GENOMIC DNA]</scope>
    <source>
        <strain evidence="2 3">SS37A-Re</strain>
    </source>
</reference>
<dbReference type="EMBL" id="AP027142">
    <property type="protein sequence ID" value="BDV33869.1"/>
    <property type="molecule type" value="Genomic_DNA"/>
</dbReference>
<dbReference type="InterPro" id="IPR036983">
    <property type="entry name" value="AIM24_sf"/>
</dbReference>
<feature type="compositionally biased region" description="Low complexity" evidence="1">
    <location>
        <begin position="297"/>
        <end position="308"/>
    </location>
</feature>
<dbReference type="InterPro" id="IPR002838">
    <property type="entry name" value="AIM24"/>
</dbReference>
<dbReference type="RefSeq" id="WP_281931418.1">
    <property type="nucleotide sequence ID" value="NZ_AP027142.1"/>
</dbReference>
<dbReference type="Proteomes" id="UP001317629">
    <property type="component" value="Chromosome"/>
</dbReference>
<keyword evidence="3" id="KW-1185">Reference proteome</keyword>
<evidence type="ECO:0000313" key="3">
    <source>
        <dbReference type="Proteomes" id="UP001317629"/>
    </source>
</evidence>
<dbReference type="Gene3D" id="3.60.160.10">
    <property type="entry name" value="Mitochondrial biogenesis AIM24"/>
    <property type="match status" value="1"/>
</dbReference>
<dbReference type="InterPro" id="IPR016031">
    <property type="entry name" value="Trp_RNA-bd_attenuator-like_dom"/>
</dbReference>
<name>A0ABN6VE75_9HYPH</name>
<organism evidence="2 3">
    <name type="scientific">Methylocystis iwaonis</name>
    <dbReference type="NCBI Taxonomy" id="2885079"/>
    <lineage>
        <taxon>Bacteria</taxon>
        <taxon>Pseudomonadati</taxon>
        <taxon>Pseudomonadota</taxon>
        <taxon>Alphaproteobacteria</taxon>
        <taxon>Hyphomicrobiales</taxon>
        <taxon>Methylocystaceae</taxon>
        <taxon>Methylocystis</taxon>
    </lineage>
</organism>
<evidence type="ECO:0000256" key="1">
    <source>
        <dbReference type="SAM" id="MobiDB-lite"/>
    </source>
</evidence>
<dbReference type="Pfam" id="PF01987">
    <property type="entry name" value="AIM24"/>
    <property type="match status" value="1"/>
</dbReference>
<accession>A0ABN6VE75</accession>